<dbReference type="PANTHER" id="PTHR24381">
    <property type="entry name" value="ZINC FINGER PROTEIN"/>
    <property type="match status" value="1"/>
</dbReference>
<dbReference type="Gene3D" id="3.30.160.60">
    <property type="entry name" value="Classic Zinc Finger"/>
    <property type="match status" value="4"/>
</dbReference>
<evidence type="ECO:0000256" key="3">
    <source>
        <dbReference type="ARBA" id="ARBA00022737"/>
    </source>
</evidence>
<dbReference type="PROSITE" id="PS51915">
    <property type="entry name" value="ZAD"/>
    <property type="match status" value="1"/>
</dbReference>
<keyword evidence="4 7" id="KW-0863">Zinc-finger</keyword>
<feature type="binding site" evidence="8">
    <location>
        <position position="64"/>
    </location>
    <ligand>
        <name>Zn(2+)</name>
        <dbReference type="ChEBI" id="CHEBI:29105"/>
    </ligand>
</feature>
<name>A0ABQ7PZS4_PLUXY</name>
<keyword evidence="13" id="KW-1185">Reference proteome</keyword>
<feature type="compositionally biased region" description="Low complexity" evidence="9">
    <location>
        <begin position="123"/>
        <end position="139"/>
    </location>
</feature>
<feature type="domain" description="C2H2-type" evidence="10">
    <location>
        <begin position="301"/>
        <end position="328"/>
    </location>
</feature>
<evidence type="ECO:0000259" key="11">
    <source>
        <dbReference type="PROSITE" id="PS51915"/>
    </source>
</evidence>
<protein>
    <submittedName>
        <fullName evidence="12">Uncharacterized protein</fullName>
    </submittedName>
</protein>
<dbReference type="SUPFAM" id="SSF57667">
    <property type="entry name" value="beta-beta-alpha zinc fingers"/>
    <property type="match status" value="3"/>
</dbReference>
<evidence type="ECO:0000256" key="8">
    <source>
        <dbReference type="PROSITE-ProRule" id="PRU01263"/>
    </source>
</evidence>
<organism evidence="12 13">
    <name type="scientific">Plutella xylostella</name>
    <name type="common">Diamondback moth</name>
    <name type="synonym">Plutella maculipennis</name>
    <dbReference type="NCBI Taxonomy" id="51655"/>
    <lineage>
        <taxon>Eukaryota</taxon>
        <taxon>Metazoa</taxon>
        <taxon>Ecdysozoa</taxon>
        <taxon>Arthropoda</taxon>
        <taxon>Hexapoda</taxon>
        <taxon>Insecta</taxon>
        <taxon>Pterygota</taxon>
        <taxon>Neoptera</taxon>
        <taxon>Endopterygota</taxon>
        <taxon>Lepidoptera</taxon>
        <taxon>Glossata</taxon>
        <taxon>Ditrysia</taxon>
        <taxon>Yponomeutoidea</taxon>
        <taxon>Plutellidae</taxon>
        <taxon>Plutella</taxon>
    </lineage>
</organism>
<feature type="domain" description="ZAD" evidence="11">
    <location>
        <begin position="10"/>
        <end position="88"/>
    </location>
</feature>
<dbReference type="PROSITE" id="PS50157">
    <property type="entry name" value="ZINC_FINGER_C2H2_2"/>
    <property type="match status" value="6"/>
</dbReference>
<evidence type="ECO:0000256" key="7">
    <source>
        <dbReference type="PROSITE-ProRule" id="PRU00042"/>
    </source>
</evidence>
<evidence type="ECO:0000256" key="1">
    <source>
        <dbReference type="ARBA" id="ARBA00004123"/>
    </source>
</evidence>
<gene>
    <name evidence="12" type="ORF">JYU34_018128</name>
</gene>
<reference evidence="12 13" key="1">
    <citation type="submission" date="2021-06" db="EMBL/GenBank/DDBJ databases">
        <title>A haploid diamondback moth (Plutella xylostella L.) genome assembly resolves 31 chromosomes and identifies a diamide resistance mutation.</title>
        <authorList>
            <person name="Ward C.M."/>
            <person name="Perry K.D."/>
            <person name="Baker G."/>
            <person name="Powis K."/>
            <person name="Heckel D.G."/>
            <person name="Baxter S.W."/>
        </authorList>
    </citation>
    <scope>NUCLEOTIDE SEQUENCE [LARGE SCALE GENOMIC DNA]</scope>
    <source>
        <strain evidence="12 13">LV</strain>
        <tissue evidence="12">Single pupa</tissue>
    </source>
</reference>
<evidence type="ECO:0000256" key="5">
    <source>
        <dbReference type="ARBA" id="ARBA00022833"/>
    </source>
</evidence>
<dbReference type="Gene3D" id="3.40.1800.20">
    <property type="match status" value="1"/>
</dbReference>
<feature type="binding site" evidence="8">
    <location>
        <position position="12"/>
    </location>
    <ligand>
        <name>Zn(2+)</name>
        <dbReference type="ChEBI" id="CHEBI:29105"/>
    </ligand>
</feature>
<keyword evidence="6" id="KW-0539">Nucleus</keyword>
<accession>A0ABQ7PZS4</accession>
<dbReference type="EMBL" id="JAHIBW010000024">
    <property type="protein sequence ID" value="KAG7298496.1"/>
    <property type="molecule type" value="Genomic_DNA"/>
</dbReference>
<dbReference type="Proteomes" id="UP000823941">
    <property type="component" value="Chromosome 24"/>
</dbReference>
<evidence type="ECO:0000313" key="12">
    <source>
        <dbReference type="EMBL" id="KAG7298496.1"/>
    </source>
</evidence>
<feature type="binding site" evidence="8">
    <location>
        <position position="15"/>
    </location>
    <ligand>
        <name>Zn(2+)</name>
        <dbReference type="ChEBI" id="CHEBI:29105"/>
    </ligand>
</feature>
<dbReference type="Pfam" id="PF00096">
    <property type="entry name" value="zf-C2H2"/>
    <property type="match status" value="2"/>
</dbReference>
<evidence type="ECO:0000259" key="10">
    <source>
        <dbReference type="PROSITE" id="PS50157"/>
    </source>
</evidence>
<dbReference type="InterPro" id="IPR012934">
    <property type="entry name" value="Znf_AD"/>
</dbReference>
<dbReference type="PANTHER" id="PTHR24381:SF393">
    <property type="entry name" value="CHROMATIN-LINKED ADAPTOR FOR MSL PROTEINS, ISOFORM B"/>
    <property type="match status" value="1"/>
</dbReference>
<evidence type="ECO:0000313" key="13">
    <source>
        <dbReference type="Proteomes" id="UP000823941"/>
    </source>
</evidence>
<keyword evidence="3" id="KW-0677">Repeat</keyword>
<dbReference type="PROSITE" id="PS00028">
    <property type="entry name" value="ZINC_FINGER_C2H2_1"/>
    <property type="match status" value="5"/>
</dbReference>
<feature type="domain" description="C2H2-type" evidence="10">
    <location>
        <begin position="385"/>
        <end position="412"/>
    </location>
</feature>
<feature type="domain" description="C2H2-type" evidence="10">
    <location>
        <begin position="328"/>
        <end position="351"/>
    </location>
</feature>
<dbReference type="SMART" id="SM00868">
    <property type="entry name" value="zf-AD"/>
    <property type="match status" value="1"/>
</dbReference>
<evidence type="ECO:0000256" key="4">
    <source>
        <dbReference type="ARBA" id="ARBA00022771"/>
    </source>
</evidence>
<dbReference type="InterPro" id="IPR036236">
    <property type="entry name" value="Znf_C2H2_sf"/>
</dbReference>
<proteinExistence type="predicted"/>
<dbReference type="InterPro" id="IPR013087">
    <property type="entry name" value="Znf_C2H2_type"/>
</dbReference>
<feature type="binding site" evidence="8">
    <location>
        <position position="61"/>
    </location>
    <ligand>
        <name>Zn(2+)</name>
        <dbReference type="ChEBI" id="CHEBI:29105"/>
    </ligand>
</feature>
<feature type="domain" description="C2H2-type" evidence="10">
    <location>
        <begin position="412"/>
        <end position="440"/>
    </location>
</feature>
<dbReference type="SUPFAM" id="SSF57716">
    <property type="entry name" value="Glucocorticoid receptor-like (DNA-binding domain)"/>
    <property type="match status" value="1"/>
</dbReference>
<keyword evidence="2 8" id="KW-0479">Metal-binding</keyword>
<evidence type="ECO:0000256" key="9">
    <source>
        <dbReference type="SAM" id="MobiDB-lite"/>
    </source>
</evidence>
<keyword evidence="5 8" id="KW-0862">Zinc</keyword>
<feature type="domain" description="C2H2-type" evidence="10">
    <location>
        <begin position="357"/>
        <end position="384"/>
    </location>
</feature>
<evidence type="ECO:0000256" key="2">
    <source>
        <dbReference type="ARBA" id="ARBA00022723"/>
    </source>
</evidence>
<sequence>MENREAAFNTICRICLSANKRDMVSLFQKNNAKVLSCYGIAVLTFAKVTIHPTDHLPTNMCQDCLFILKQAIRFKIKCEETHKTLTTIAKSQKKDKIKQEIVKHSWAMVKGFNKDVINNADKNINSGKDNDSSDSSDVWNSDDEDTNTGRPKDHDDDNNDDRDTDDIKNIMVKKENYDALLDELEHVSDLQSAETTKFLANIKTEKVKTEKGHNGIQTKCLPNKNHSKNECGEDILDALEVLADTGDLAKPLNKTVTIEKRDPSNVDIDVKTNDTRVIEGRLKSEIDHHTPRPKKGRMKPHKCELCDKVLSNKNTYLNHMQMHTGYKYICENCGKGYTTVDHLNIHLVLKHNTGTYMQCEHCDFKSPKRFMLIEHLRLHSGERPFSCEQCGLTFRRKNILVQHRKMHMEKSVKCDQCPRTFHTVGHMRAHHGSVHRRRHVFACGACGVTYAKRETVRRHAAAAHGTHGGETKIIRINRNDPNFPEQ</sequence>
<evidence type="ECO:0000256" key="6">
    <source>
        <dbReference type="ARBA" id="ARBA00023242"/>
    </source>
</evidence>
<feature type="region of interest" description="Disordered" evidence="9">
    <location>
        <begin position="123"/>
        <end position="167"/>
    </location>
</feature>
<comment type="subcellular location">
    <subcellularLocation>
        <location evidence="1">Nucleus</location>
    </subcellularLocation>
</comment>
<dbReference type="Pfam" id="PF07776">
    <property type="entry name" value="zf-AD"/>
    <property type="match status" value="1"/>
</dbReference>
<comment type="caution">
    <text evidence="12">The sequence shown here is derived from an EMBL/GenBank/DDBJ whole genome shotgun (WGS) entry which is preliminary data.</text>
</comment>
<feature type="domain" description="C2H2-type" evidence="10">
    <location>
        <begin position="441"/>
        <end position="472"/>
    </location>
</feature>
<dbReference type="SMART" id="SM00355">
    <property type="entry name" value="ZnF_C2H2"/>
    <property type="match status" value="6"/>
</dbReference>